<dbReference type="RefSeq" id="WP_021814323.1">
    <property type="nucleotide sequence ID" value="NZ_AUSW01000030.1"/>
</dbReference>
<sequence length="364" mass="40117">MPNHHLTFMLFDIEKSLSISKITHATLTTSTKLMPQSANSSDYLVNSELVNTKSYHLDHLPELNHRHLDSSGSTNSELIAALQDGTLNPAKMHLLTAETQSSGRGQHGRSWQSPRGNVYLSLYHPVHMPISGLLSLIIGVELAKMPIIQTLNEQLQAQGLTPIGVKWANDLGFYQQAQRHKEPSALDNSALDQQTLPFHKLAGILIEPVMQAGKLVGVVMGIGLNVKATPKLTAQTCEGMSYQAISLQDICKMLTPQAEAITLPSLRALYEQMSKALMAAMTRFEHLALEAPTGHGYYLERFLQQFDAMDALAGLRLRVTQEYNNKEQVVTGHACGIDTHGCLQLRQDNGKISALFTGRIDVIY</sequence>
<gene>
    <name evidence="2" type="ORF">M917_1687</name>
</gene>
<dbReference type="eggNOG" id="COG0340">
    <property type="taxonomic scope" value="Bacteria"/>
</dbReference>
<dbReference type="EMBL" id="AUSW01000030">
    <property type="protein sequence ID" value="ERL55430.1"/>
    <property type="molecule type" value="Genomic_DNA"/>
</dbReference>
<dbReference type="SUPFAM" id="SSF55681">
    <property type="entry name" value="Class II aaRS and biotin synthetases"/>
    <property type="match status" value="1"/>
</dbReference>
<dbReference type="Gene3D" id="2.30.30.100">
    <property type="match status" value="1"/>
</dbReference>
<dbReference type="Gene3D" id="3.30.930.10">
    <property type="entry name" value="Bira Bifunctional Protein, Domain 2"/>
    <property type="match status" value="1"/>
</dbReference>
<dbReference type="PANTHER" id="PTHR12835:SF5">
    <property type="entry name" value="BIOTIN--PROTEIN LIGASE"/>
    <property type="match status" value="1"/>
</dbReference>
<feature type="domain" description="BPL/LPL catalytic" evidence="1">
    <location>
        <begin position="88"/>
        <end position="225"/>
    </location>
</feature>
<dbReference type="InterPro" id="IPR045864">
    <property type="entry name" value="aa-tRNA-synth_II/BPL/LPL"/>
</dbReference>
<name>U4T3P1_9GAMM</name>
<dbReference type="AlphaFoldDB" id="U4T3P1"/>
<comment type="caution">
    <text evidence="2">The sequence shown here is derived from an EMBL/GenBank/DDBJ whole genome shotgun (WGS) entry which is preliminary data.</text>
</comment>
<evidence type="ECO:0000313" key="2">
    <source>
        <dbReference type="EMBL" id="ERL55430.1"/>
    </source>
</evidence>
<keyword evidence="3" id="KW-1185">Reference proteome</keyword>
<dbReference type="InterPro" id="IPR004143">
    <property type="entry name" value="BPL_LPL_catalytic"/>
</dbReference>
<proteinExistence type="predicted"/>
<dbReference type="Proteomes" id="UP000016761">
    <property type="component" value="Unassembled WGS sequence"/>
</dbReference>
<dbReference type="STRING" id="1354303.M917_1687"/>
<organism evidence="2 3">
    <name type="scientific">Psychrobacter aquaticus CMS 56</name>
    <dbReference type="NCBI Taxonomy" id="1354303"/>
    <lineage>
        <taxon>Bacteria</taxon>
        <taxon>Pseudomonadati</taxon>
        <taxon>Pseudomonadota</taxon>
        <taxon>Gammaproteobacteria</taxon>
        <taxon>Moraxellales</taxon>
        <taxon>Moraxellaceae</taxon>
        <taxon>Psychrobacter</taxon>
    </lineage>
</organism>
<dbReference type="Pfam" id="PF03099">
    <property type="entry name" value="BPL_LplA_LipB"/>
    <property type="match status" value="1"/>
</dbReference>
<dbReference type="GO" id="GO:0005737">
    <property type="term" value="C:cytoplasm"/>
    <property type="evidence" value="ECO:0007669"/>
    <property type="project" value="TreeGrafter"/>
</dbReference>
<reference evidence="2 3" key="1">
    <citation type="journal article" date="2013" name="Genome Announc.">
        <title>Draft Genome Sequence of Psychrobacter aquaticus Strain CMS 56T, Isolated from a Cyanobacterial Mat Sample Collected from Water Bodies in the McMurdo Dry Valley Region of Antarctica.</title>
        <authorList>
            <person name="Reddy G.S."/>
            <person name="Ara S."/>
            <person name="Singh A."/>
            <person name="Kumar Pinnaka A."/>
            <person name="Shivaji S."/>
        </authorList>
    </citation>
    <scope>NUCLEOTIDE SEQUENCE [LARGE SCALE GENOMIC DNA]</scope>
    <source>
        <strain evidence="2 3">CMS 56</strain>
    </source>
</reference>
<accession>U4T3P1</accession>
<evidence type="ECO:0000259" key="1">
    <source>
        <dbReference type="Pfam" id="PF03099"/>
    </source>
</evidence>
<dbReference type="GO" id="GO:0004077">
    <property type="term" value="F:biotin--[biotin carboxyl-carrier protein] ligase activity"/>
    <property type="evidence" value="ECO:0007669"/>
    <property type="project" value="UniProtKB-EC"/>
</dbReference>
<dbReference type="EC" id="6.3.4.15" evidence="2"/>
<protein>
    <submittedName>
        <fullName evidence="2">Putative biotin-(Acetyl CoA carboxylase) holoenzyme synthetase</fullName>
        <ecNumber evidence="2">6.3.4.15</ecNumber>
    </submittedName>
</protein>
<dbReference type="PANTHER" id="PTHR12835">
    <property type="entry name" value="BIOTIN PROTEIN LIGASE"/>
    <property type="match status" value="1"/>
</dbReference>
<dbReference type="PATRIC" id="fig|1354303.4.peg.1663"/>
<keyword evidence="2" id="KW-0436">Ligase</keyword>
<evidence type="ECO:0000313" key="3">
    <source>
        <dbReference type="Proteomes" id="UP000016761"/>
    </source>
</evidence>